<evidence type="ECO:0000256" key="1">
    <source>
        <dbReference type="ARBA" id="ARBA00022741"/>
    </source>
</evidence>
<dbReference type="GO" id="GO:0034605">
    <property type="term" value="P:cellular response to heat"/>
    <property type="evidence" value="ECO:0007669"/>
    <property type="project" value="TreeGrafter"/>
</dbReference>
<dbReference type="Proteomes" id="UP000054279">
    <property type="component" value="Unassembled WGS sequence"/>
</dbReference>
<keyword evidence="1" id="KW-0547">Nucleotide-binding</keyword>
<dbReference type="GO" id="GO:0005524">
    <property type="term" value="F:ATP binding"/>
    <property type="evidence" value="ECO:0007669"/>
    <property type="project" value="UniProtKB-KW"/>
</dbReference>
<dbReference type="InterPro" id="IPR003959">
    <property type="entry name" value="ATPase_AAA_core"/>
</dbReference>
<proteinExistence type="predicted"/>
<evidence type="ECO:0000256" key="2">
    <source>
        <dbReference type="ARBA" id="ARBA00022840"/>
    </source>
</evidence>
<accession>A0A0C9V165</accession>
<dbReference type="AlphaFoldDB" id="A0A0C9V165"/>
<evidence type="ECO:0000259" key="3">
    <source>
        <dbReference type="Pfam" id="PF07724"/>
    </source>
</evidence>
<name>A0A0C9V165_SPHS4</name>
<dbReference type="PANTHER" id="PTHR11638">
    <property type="entry name" value="ATP-DEPENDENT CLP PROTEASE"/>
    <property type="match status" value="1"/>
</dbReference>
<dbReference type="EMBL" id="KN837246">
    <property type="protein sequence ID" value="KIJ31190.1"/>
    <property type="molecule type" value="Genomic_DNA"/>
</dbReference>
<dbReference type="HOGENOM" id="CLU_2401074_0_0_1"/>
<dbReference type="InterPro" id="IPR050130">
    <property type="entry name" value="ClpA_ClpB"/>
</dbReference>
<evidence type="ECO:0000313" key="4">
    <source>
        <dbReference type="EMBL" id="KIJ31190.1"/>
    </source>
</evidence>
<dbReference type="GO" id="GO:0005759">
    <property type="term" value="C:mitochondrial matrix"/>
    <property type="evidence" value="ECO:0007669"/>
    <property type="project" value="TreeGrafter"/>
</dbReference>
<feature type="domain" description="ATPase AAA-type core" evidence="3">
    <location>
        <begin position="17"/>
        <end position="56"/>
    </location>
</feature>
<protein>
    <submittedName>
        <fullName evidence="4">Unplaced genomic scaffold SPHSTscaffold_171, whole genome shotgun sequence</fullName>
    </submittedName>
</protein>
<evidence type="ECO:0000313" key="5">
    <source>
        <dbReference type="Proteomes" id="UP000054279"/>
    </source>
</evidence>
<dbReference type="OrthoDB" id="47330at2759"/>
<keyword evidence="2" id="KW-0067">ATP-binding</keyword>
<gene>
    <name evidence="4" type="ORF">M422DRAFT_267140</name>
</gene>
<dbReference type="PANTHER" id="PTHR11638:SF176">
    <property type="entry name" value="HEAT SHOCK PROTEIN 78, MITOCHONDRIAL"/>
    <property type="match status" value="1"/>
</dbReference>
<dbReference type="GO" id="GO:0016887">
    <property type="term" value="F:ATP hydrolysis activity"/>
    <property type="evidence" value="ECO:0007669"/>
    <property type="project" value="InterPro"/>
</dbReference>
<keyword evidence="5" id="KW-1185">Reference proteome</keyword>
<dbReference type="InterPro" id="IPR027417">
    <property type="entry name" value="P-loop_NTPase"/>
</dbReference>
<reference evidence="4 5" key="1">
    <citation type="submission" date="2014-06" db="EMBL/GenBank/DDBJ databases">
        <title>Evolutionary Origins and Diversification of the Mycorrhizal Mutualists.</title>
        <authorList>
            <consortium name="DOE Joint Genome Institute"/>
            <consortium name="Mycorrhizal Genomics Consortium"/>
            <person name="Kohler A."/>
            <person name="Kuo A."/>
            <person name="Nagy L.G."/>
            <person name="Floudas D."/>
            <person name="Copeland A."/>
            <person name="Barry K.W."/>
            <person name="Cichocki N."/>
            <person name="Veneault-Fourrey C."/>
            <person name="LaButti K."/>
            <person name="Lindquist E.A."/>
            <person name="Lipzen A."/>
            <person name="Lundell T."/>
            <person name="Morin E."/>
            <person name="Murat C."/>
            <person name="Riley R."/>
            <person name="Ohm R."/>
            <person name="Sun H."/>
            <person name="Tunlid A."/>
            <person name="Henrissat B."/>
            <person name="Grigoriev I.V."/>
            <person name="Hibbett D.S."/>
            <person name="Martin F."/>
        </authorList>
    </citation>
    <scope>NUCLEOTIDE SEQUENCE [LARGE SCALE GENOMIC DNA]</scope>
    <source>
        <strain evidence="4 5">SS14</strain>
    </source>
</reference>
<dbReference type="Gene3D" id="3.40.50.300">
    <property type="entry name" value="P-loop containing nucleotide triphosphate hydrolases"/>
    <property type="match status" value="1"/>
</dbReference>
<dbReference type="Pfam" id="PF07724">
    <property type="entry name" value="AAA_2"/>
    <property type="match status" value="1"/>
</dbReference>
<dbReference type="GO" id="GO:0042026">
    <property type="term" value="P:protein refolding"/>
    <property type="evidence" value="ECO:0007669"/>
    <property type="project" value="TreeGrafter"/>
</dbReference>
<sequence length="93" mass="9658">MCDEGGRLTEALEKAHKILDKGSLTDSQGRKVDFKNTIICATSNLGSDILTSPSSIASDGSVTPPAKTAVLYIVGHHFPPSSVKAPAGPPNLK</sequence>
<dbReference type="GO" id="GO:0043335">
    <property type="term" value="P:protein unfolding"/>
    <property type="evidence" value="ECO:0007669"/>
    <property type="project" value="TreeGrafter"/>
</dbReference>
<organism evidence="4 5">
    <name type="scientific">Sphaerobolus stellatus (strain SS14)</name>
    <dbReference type="NCBI Taxonomy" id="990650"/>
    <lineage>
        <taxon>Eukaryota</taxon>
        <taxon>Fungi</taxon>
        <taxon>Dikarya</taxon>
        <taxon>Basidiomycota</taxon>
        <taxon>Agaricomycotina</taxon>
        <taxon>Agaricomycetes</taxon>
        <taxon>Phallomycetidae</taxon>
        <taxon>Geastrales</taxon>
        <taxon>Sphaerobolaceae</taxon>
        <taxon>Sphaerobolus</taxon>
    </lineage>
</organism>